<dbReference type="InterPro" id="IPR023380">
    <property type="entry name" value="DsbB-like_sf"/>
</dbReference>
<dbReference type="OrthoDB" id="3711263at2"/>
<evidence type="ECO:0000256" key="5">
    <source>
        <dbReference type="ARBA" id="ARBA00023136"/>
    </source>
</evidence>
<dbReference type="GO" id="GO:0006457">
    <property type="term" value="P:protein folding"/>
    <property type="evidence" value="ECO:0007669"/>
    <property type="project" value="InterPro"/>
</dbReference>
<dbReference type="AlphaFoldDB" id="A0A157M1K1"/>
<dbReference type="GO" id="GO:0015035">
    <property type="term" value="F:protein-disulfide reductase activity"/>
    <property type="evidence" value="ECO:0007669"/>
    <property type="project" value="InterPro"/>
</dbReference>
<dbReference type="PANTHER" id="PTHR36570:SF3">
    <property type="entry name" value="DISULFIDE BOND FORMATION PROTEIN B"/>
    <property type="match status" value="1"/>
</dbReference>
<accession>A0A157M1K1</accession>
<feature type="transmembrane region" description="Helical" evidence="6">
    <location>
        <begin position="134"/>
        <end position="154"/>
    </location>
</feature>
<proteinExistence type="predicted"/>
<gene>
    <name evidence="7" type="primary">dsbB</name>
    <name evidence="7" type="ORF">SAMEA1982600_00998</name>
</gene>
<dbReference type="InterPro" id="IPR003752">
    <property type="entry name" value="DiS_bond_form_DsbB/BdbC"/>
</dbReference>
<dbReference type="Proteomes" id="UP000077037">
    <property type="component" value="Unassembled WGS sequence"/>
</dbReference>
<reference evidence="7 8" key="1">
    <citation type="submission" date="2016-03" db="EMBL/GenBank/DDBJ databases">
        <authorList>
            <consortium name="Pathogen Informatics"/>
        </authorList>
    </citation>
    <scope>NUCLEOTIDE SEQUENCE [LARGE SCALE GENOMIC DNA]</scope>
    <source>
        <strain evidence="7 8">NCTC13364</strain>
    </source>
</reference>
<evidence type="ECO:0000256" key="1">
    <source>
        <dbReference type="ARBA" id="ARBA00004651"/>
    </source>
</evidence>
<name>A0A157M1K1_9BORD</name>
<evidence type="ECO:0000256" key="3">
    <source>
        <dbReference type="ARBA" id="ARBA00022692"/>
    </source>
</evidence>
<organism evidence="7 8">
    <name type="scientific">Bordetella ansorpii</name>
    <dbReference type="NCBI Taxonomy" id="288768"/>
    <lineage>
        <taxon>Bacteria</taxon>
        <taxon>Pseudomonadati</taxon>
        <taxon>Pseudomonadota</taxon>
        <taxon>Betaproteobacteria</taxon>
        <taxon>Burkholderiales</taxon>
        <taxon>Alcaligenaceae</taxon>
        <taxon>Bordetella</taxon>
    </lineage>
</organism>
<keyword evidence="2" id="KW-1003">Cell membrane</keyword>
<evidence type="ECO:0000256" key="4">
    <source>
        <dbReference type="ARBA" id="ARBA00022989"/>
    </source>
</evidence>
<keyword evidence="3 6" id="KW-0812">Transmembrane</keyword>
<dbReference type="InterPro" id="IPR050183">
    <property type="entry name" value="DsbB"/>
</dbReference>
<evidence type="ECO:0000256" key="2">
    <source>
        <dbReference type="ARBA" id="ARBA00022475"/>
    </source>
</evidence>
<dbReference type="Pfam" id="PF02600">
    <property type="entry name" value="DsbB"/>
    <property type="match status" value="1"/>
</dbReference>
<protein>
    <submittedName>
        <fullName evidence="7">Disulfide bond formation protein B</fullName>
    </submittedName>
</protein>
<keyword evidence="5 6" id="KW-0472">Membrane</keyword>
<evidence type="ECO:0000313" key="7">
    <source>
        <dbReference type="EMBL" id="SAI02564.1"/>
    </source>
</evidence>
<dbReference type="EMBL" id="FKBS01000008">
    <property type="protein sequence ID" value="SAI02564.1"/>
    <property type="molecule type" value="Genomic_DNA"/>
</dbReference>
<evidence type="ECO:0000256" key="6">
    <source>
        <dbReference type="SAM" id="Phobius"/>
    </source>
</evidence>
<dbReference type="Gene3D" id="1.20.1550.10">
    <property type="entry name" value="DsbB-like"/>
    <property type="match status" value="1"/>
</dbReference>
<dbReference type="SUPFAM" id="SSF158442">
    <property type="entry name" value="DsbB-like"/>
    <property type="match status" value="1"/>
</dbReference>
<feature type="transmembrane region" description="Helical" evidence="6">
    <location>
        <begin position="39"/>
        <end position="58"/>
    </location>
</feature>
<sequence length="160" mass="17056">MPSSRQRLLLLISFLSFASLGIALISQHVYDYPPCAWCVFQRLIYLVIGIVALLGAAGGAVAARIAGVLTAILAAGGIVAAWYQYTVAAKMLSCDQTFADRFMVSTGLDGAVPWLFGIFATCMDASVEVLGVEYAIWSLMMFAIVLLVSLVAVLRSGNRA</sequence>
<dbReference type="RefSeq" id="WP_066409315.1">
    <property type="nucleotide sequence ID" value="NZ_FKBS01000008.1"/>
</dbReference>
<evidence type="ECO:0000313" key="8">
    <source>
        <dbReference type="Proteomes" id="UP000077037"/>
    </source>
</evidence>
<keyword evidence="4 6" id="KW-1133">Transmembrane helix</keyword>
<dbReference type="GO" id="GO:0005886">
    <property type="term" value="C:plasma membrane"/>
    <property type="evidence" value="ECO:0007669"/>
    <property type="project" value="UniProtKB-SubCell"/>
</dbReference>
<dbReference type="PANTHER" id="PTHR36570">
    <property type="entry name" value="DISULFIDE BOND FORMATION PROTEIN B"/>
    <property type="match status" value="1"/>
</dbReference>
<feature type="transmembrane region" description="Helical" evidence="6">
    <location>
        <begin position="65"/>
        <end position="83"/>
    </location>
</feature>
<comment type="subcellular location">
    <subcellularLocation>
        <location evidence="1">Cell membrane</location>
        <topology evidence="1">Multi-pass membrane protein</topology>
    </subcellularLocation>
</comment>